<reference evidence="11" key="1">
    <citation type="submission" date="2021-12" db="EMBL/GenBank/DDBJ databases">
        <title>Convergent genome expansion in fungi linked to evolution of root-endophyte symbiosis.</title>
        <authorList>
            <consortium name="DOE Joint Genome Institute"/>
            <person name="Ke Y.-H."/>
            <person name="Bonito G."/>
            <person name="Liao H.-L."/>
            <person name="Looney B."/>
            <person name="Rojas-Flechas A."/>
            <person name="Nash J."/>
            <person name="Hameed K."/>
            <person name="Schadt C."/>
            <person name="Martin F."/>
            <person name="Crous P.W."/>
            <person name="Miettinen O."/>
            <person name="Magnuson J.K."/>
            <person name="Labbe J."/>
            <person name="Jacobson D."/>
            <person name="Doktycz M.J."/>
            <person name="Veneault-Fourrey C."/>
            <person name="Kuo A."/>
            <person name="Mondo S."/>
            <person name="Calhoun S."/>
            <person name="Riley R."/>
            <person name="Ohm R."/>
            <person name="LaButti K."/>
            <person name="Andreopoulos B."/>
            <person name="Pangilinan J."/>
            <person name="Nolan M."/>
            <person name="Tritt A."/>
            <person name="Clum A."/>
            <person name="Lipzen A."/>
            <person name="Daum C."/>
            <person name="Barry K."/>
            <person name="Grigoriev I.V."/>
            <person name="Vilgalys R."/>
        </authorList>
    </citation>
    <scope>NUCLEOTIDE SEQUENCE</scope>
    <source>
        <strain evidence="11">PMI_201</strain>
    </source>
</reference>
<dbReference type="NCBIfam" id="TIGR00879">
    <property type="entry name" value="SP"/>
    <property type="match status" value="1"/>
</dbReference>
<dbReference type="GO" id="GO:0005351">
    <property type="term" value="F:carbohydrate:proton symporter activity"/>
    <property type="evidence" value="ECO:0007669"/>
    <property type="project" value="TreeGrafter"/>
</dbReference>
<dbReference type="Proteomes" id="UP001201262">
    <property type="component" value="Unassembled WGS sequence"/>
</dbReference>
<feature type="transmembrane region" description="Helical" evidence="9">
    <location>
        <begin position="342"/>
        <end position="360"/>
    </location>
</feature>
<organism evidence="11 12">
    <name type="scientific">Talaromyces proteolyticus</name>
    <dbReference type="NCBI Taxonomy" id="1131652"/>
    <lineage>
        <taxon>Eukaryota</taxon>
        <taxon>Fungi</taxon>
        <taxon>Dikarya</taxon>
        <taxon>Ascomycota</taxon>
        <taxon>Pezizomycotina</taxon>
        <taxon>Eurotiomycetes</taxon>
        <taxon>Eurotiomycetidae</taxon>
        <taxon>Eurotiales</taxon>
        <taxon>Trichocomaceae</taxon>
        <taxon>Talaromyces</taxon>
        <taxon>Talaromyces sect. Bacilispori</taxon>
    </lineage>
</organism>
<keyword evidence="12" id="KW-1185">Reference proteome</keyword>
<evidence type="ECO:0000256" key="9">
    <source>
        <dbReference type="SAM" id="Phobius"/>
    </source>
</evidence>
<evidence type="ECO:0000259" key="10">
    <source>
        <dbReference type="PROSITE" id="PS50850"/>
    </source>
</evidence>
<evidence type="ECO:0000313" key="12">
    <source>
        <dbReference type="Proteomes" id="UP001201262"/>
    </source>
</evidence>
<dbReference type="GeneID" id="70241936"/>
<accession>A0AAD4KKE2</accession>
<feature type="transmembrane region" description="Helical" evidence="9">
    <location>
        <begin position="101"/>
        <end position="119"/>
    </location>
</feature>
<evidence type="ECO:0000256" key="8">
    <source>
        <dbReference type="SAM" id="MobiDB-lite"/>
    </source>
</evidence>
<dbReference type="PROSITE" id="PS50850">
    <property type="entry name" value="MFS"/>
    <property type="match status" value="1"/>
</dbReference>
<feature type="transmembrane region" description="Helical" evidence="9">
    <location>
        <begin position="372"/>
        <end position="396"/>
    </location>
</feature>
<gene>
    <name evidence="11" type="ORF">BGW36DRAFT_300784</name>
</gene>
<dbReference type="SUPFAM" id="SSF103473">
    <property type="entry name" value="MFS general substrate transporter"/>
    <property type="match status" value="1"/>
</dbReference>
<keyword evidence="4 9" id="KW-0812">Transmembrane</keyword>
<keyword evidence="6 9" id="KW-0472">Membrane</keyword>
<comment type="caution">
    <text evidence="11">The sequence shown here is derived from an EMBL/GenBank/DDBJ whole genome shotgun (WGS) entry which is preliminary data.</text>
</comment>
<feature type="transmembrane region" description="Helical" evidence="9">
    <location>
        <begin position="190"/>
        <end position="211"/>
    </location>
</feature>
<dbReference type="PRINTS" id="PR00171">
    <property type="entry name" value="SUGRTRNSPORT"/>
</dbReference>
<dbReference type="InterPro" id="IPR036259">
    <property type="entry name" value="MFS_trans_sf"/>
</dbReference>
<dbReference type="Gene3D" id="1.20.1250.20">
    <property type="entry name" value="MFS general substrate transporter like domains"/>
    <property type="match status" value="1"/>
</dbReference>
<feature type="transmembrane region" description="Helical" evidence="9">
    <location>
        <begin position="157"/>
        <end position="178"/>
    </location>
</feature>
<dbReference type="Pfam" id="PF00083">
    <property type="entry name" value="Sugar_tr"/>
    <property type="match status" value="1"/>
</dbReference>
<feature type="transmembrane region" description="Helical" evidence="9">
    <location>
        <begin position="439"/>
        <end position="457"/>
    </location>
</feature>
<evidence type="ECO:0000256" key="3">
    <source>
        <dbReference type="ARBA" id="ARBA00022448"/>
    </source>
</evidence>
<evidence type="ECO:0000256" key="5">
    <source>
        <dbReference type="ARBA" id="ARBA00022989"/>
    </source>
</evidence>
<dbReference type="RefSeq" id="XP_046069886.1">
    <property type="nucleotide sequence ID" value="XM_046211649.1"/>
</dbReference>
<evidence type="ECO:0000256" key="6">
    <source>
        <dbReference type="ARBA" id="ARBA00023136"/>
    </source>
</evidence>
<comment type="subcellular location">
    <subcellularLocation>
        <location evidence="1">Membrane</location>
        <topology evidence="1">Multi-pass membrane protein</topology>
    </subcellularLocation>
</comment>
<proteinExistence type="inferred from homology"/>
<dbReference type="GO" id="GO:0016020">
    <property type="term" value="C:membrane"/>
    <property type="evidence" value="ECO:0007669"/>
    <property type="project" value="UniProtKB-SubCell"/>
</dbReference>
<dbReference type="InterPro" id="IPR050360">
    <property type="entry name" value="MFS_Sugar_Transporters"/>
</dbReference>
<dbReference type="AlphaFoldDB" id="A0AAD4KKE2"/>
<evidence type="ECO:0000256" key="7">
    <source>
        <dbReference type="RuleBase" id="RU003346"/>
    </source>
</evidence>
<feature type="transmembrane region" description="Helical" evidence="9">
    <location>
        <begin position="71"/>
        <end position="89"/>
    </location>
</feature>
<evidence type="ECO:0000313" key="11">
    <source>
        <dbReference type="EMBL" id="KAH8694216.1"/>
    </source>
</evidence>
<name>A0AAD4KKE2_9EURO</name>
<dbReference type="InterPro" id="IPR005828">
    <property type="entry name" value="MFS_sugar_transport-like"/>
</dbReference>
<feature type="transmembrane region" description="Helical" evidence="9">
    <location>
        <begin position="12"/>
        <end position="32"/>
    </location>
</feature>
<dbReference type="InterPro" id="IPR020846">
    <property type="entry name" value="MFS_dom"/>
</dbReference>
<dbReference type="PANTHER" id="PTHR48022">
    <property type="entry name" value="PLASTIDIC GLUCOSE TRANSPORTER 4"/>
    <property type="match status" value="1"/>
</dbReference>
<keyword evidence="11" id="KW-0762">Sugar transport</keyword>
<keyword evidence="3 7" id="KW-0813">Transport</keyword>
<keyword evidence="5 9" id="KW-1133">Transmembrane helix</keyword>
<feature type="region of interest" description="Disordered" evidence="8">
    <location>
        <begin position="493"/>
        <end position="525"/>
    </location>
</feature>
<dbReference type="InterPro" id="IPR003663">
    <property type="entry name" value="Sugar/inositol_transpt"/>
</dbReference>
<comment type="similarity">
    <text evidence="2 7">Belongs to the major facilitator superfamily. Sugar transporter (TC 2.A.1.1) family.</text>
</comment>
<evidence type="ECO:0000256" key="1">
    <source>
        <dbReference type="ARBA" id="ARBA00004141"/>
    </source>
</evidence>
<feature type="domain" description="Major facilitator superfamily (MFS) profile" evidence="10">
    <location>
        <begin position="19"/>
        <end position="461"/>
    </location>
</feature>
<feature type="transmembrane region" description="Helical" evidence="9">
    <location>
        <begin position="125"/>
        <end position="145"/>
    </location>
</feature>
<sequence>MRQNNYLGLRGTQLKAAMMVLVVAPSFILFGYNNGSTGGIATLQSFVHQFPSIDTVNTKGSQETYNARVKGVVTGCYDLGAVVGSLLCIGYSDRIGRLRTTLIGLVLSIIGLAVESSAFSLGQFIVGRLIVGGAIGTISSAIPVWQAECSGTAHRGAFVMLEGVCISGGITLSEWVSFGFSFSSIPAVQWRIPLVFPVIFSIFVIPFIFLLPESPRWLARKGRMDEARYVLAALEDEDAFCTKIQEEMAEIERSLSLVRGDLKELATNGEERLFHRTVLAACGQMFQQMCGISALVFYTSTIFEDLGFTGVKSRVLGACLTNFQTFASLIPLFLIDRYGRRRLFMITGTGLAISTAVLAGTGGKTHGSASTAAVVFVFLFDLFYPIGFLGQTFLYATELAPLRHRVPITAAANATQWLCQFIVAQVTPPGTSNLGSHYWIIYAVLNAAFVPIVYFFFPETSGRSLEEMDTIFRQSNSIFDVVKVARELPRTEEHITTPVESDKSLTEDKTGVSWKPRYDQQENVH</sequence>
<dbReference type="EMBL" id="JAJTJA010000009">
    <property type="protein sequence ID" value="KAH8694216.1"/>
    <property type="molecule type" value="Genomic_DNA"/>
</dbReference>
<dbReference type="PANTHER" id="PTHR48022:SF45">
    <property type="entry name" value="MAJOR FACILITATOR SUPERFAMILY (MFS) PROFILE DOMAIN-CONTAINING PROTEIN-RELATED"/>
    <property type="match status" value="1"/>
</dbReference>
<evidence type="ECO:0000256" key="2">
    <source>
        <dbReference type="ARBA" id="ARBA00010992"/>
    </source>
</evidence>
<feature type="transmembrane region" description="Helical" evidence="9">
    <location>
        <begin position="408"/>
        <end position="427"/>
    </location>
</feature>
<protein>
    <submittedName>
        <fullName evidence="11">Sugar transporter</fullName>
    </submittedName>
</protein>
<evidence type="ECO:0000256" key="4">
    <source>
        <dbReference type="ARBA" id="ARBA00022692"/>
    </source>
</evidence>